<keyword evidence="2" id="KW-0805">Transcription regulation</keyword>
<dbReference type="AlphaFoldDB" id="A0A7W5ZQ11"/>
<dbReference type="InterPro" id="IPR043425">
    <property type="entry name" value="NusG-like"/>
</dbReference>
<keyword evidence="6" id="KW-1185">Reference proteome</keyword>
<evidence type="ECO:0000256" key="3">
    <source>
        <dbReference type="ARBA" id="ARBA00023163"/>
    </source>
</evidence>
<reference evidence="5 6" key="1">
    <citation type="submission" date="2020-08" db="EMBL/GenBank/DDBJ databases">
        <title>Genomic Encyclopedia of Type Strains, Phase IV (KMG-IV): sequencing the most valuable type-strain genomes for metagenomic binning, comparative biology and taxonomic classification.</title>
        <authorList>
            <person name="Goeker M."/>
        </authorList>
    </citation>
    <scope>NUCLEOTIDE SEQUENCE [LARGE SCALE GENOMIC DNA]</scope>
    <source>
        <strain evidence="5 6">DSM 17976</strain>
    </source>
</reference>
<evidence type="ECO:0000256" key="1">
    <source>
        <dbReference type="ARBA" id="ARBA00022814"/>
    </source>
</evidence>
<dbReference type="GO" id="GO:0006354">
    <property type="term" value="P:DNA-templated transcription elongation"/>
    <property type="evidence" value="ECO:0007669"/>
    <property type="project" value="InterPro"/>
</dbReference>
<dbReference type="NCBIfam" id="NF033644">
    <property type="entry name" value="antiterm_UpxY"/>
    <property type="match status" value="1"/>
</dbReference>
<dbReference type="GO" id="GO:0031564">
    <property type="term" value="P:transcription antitermination"/>
    <property type="evidence" value="ECO:0007669"/>
    <property type="project" value="UniProtKB-KW"/>
</dbReference>
<dbReference type="Pfam" id="PF02357">
    <property type="entry name" value="NusG"/>
    <property type="match status" value="1"/>
</dbReference>
<dbReference type="InterPro" id="IPR006645">
    <property type="entry name" value="NGN-like_dom"/>
</dbReference>
<dbReference type="InterPro" id="IPR036735">
    <property type="entry name" value="NGN_dom_sf"/>
</dbReference>
<accession>A0A7W5ZQ11</accession>
<proteinExistence type="predicted"/>
<protein>
    <submittedName>
        <fullName evidence="5">Transcription antitermination factor NusG</fullName>
    </submittedName>
</protein>
<dbReference type="CDD" id="cd09895">
    <property type="entry name" value="NGN_SP_UpxY"/>
    <property type="match status" value="1"/>
</dbReference>
<keyword evidence="1" id="KW-0889">Transcription antitermination</keyword>
<evidence type="ECO:0000313" key="5">
    <source>
        <dbReference type="EMBL" id="MBB3839599.1"/>
    </source>
</evidence>
<dbReference type="RefSeq" id="WP_183976013.1">
    <property type="nucleotide sequence ID" value="NZ_JACIBY010000007.1"/>
</dbReference>
<evidence type="ECO:0000313" key="6">
    <source>
        <dbReference type="Proteomes" id="UP000541352"/>
    </source>
</evidence>
<dbReference type="Gene3D" id="3.30.70.940">
    <property type="entry name" value="NusG, N-terminal domain"/>
    <property type="match status" value="1"/>
</dbReference>
<dbReference type="SUPFAM" id="SSF82679">
    <property type="entry name" value="N-utilization substance G protein NusG, N-terminal domain"/>
    <property type="match status" value="1"/>
</dbReference>
<dbReference type="PANTHER" id="PTHR30265">
    <property type="entry name" value="RHO-INTERACTING TRANSCRIPTION TERMINATION FACTOR NUSG"/>
    <property type="match status" value="1"/>
</dbReference>
<feature type="domain" description="NusG-like N-terminal" evidence="4">
    <location>
        <begin position="2"/>
        <end position="93"/>
    </location>
</feature>
<keyword evidence="3" id="KW-0804">Transcription</keyword>
<dbReference type="Proteomes" id="UP000541352">
    <property type="component" value="Unassembled WGS sequence"/>
</dbReference>
<name>A0A7W5ZQ11_9BACT</name>
<dbReference type="PANTHER" id="PTHR30265:SF4">
    <property type="entry name" value="KOW MOTIF FAMILY PROTEIN, EXPRESSED"/>
    <property type="match status" value="1"/>
</dbReference>
<gene>
    <name evidence="5" type="ORF">FHS57_003608</name>
</gene>
<sequence length="163" mass="18806">MPWFVIYTKSRSEKLVADKLKEKGIEVFCPILKIKRKWSDRVKTVEEPLFRSYCFVRLEEQERSKVFDVHGVVRYLFWLKKPAIVRDSEIETIERMLGTYDHQAIKAERYELNTPVTISSGAFANATGEVVGQQGNELRIMLDSLGMVLKVDLAKTQVVLTPP</sequence>
<dbReference type="EMBL" id="JACIBY010000007">
    <property type="protein sequence ID" value="MBB3839599.1"/>
    <property type="molecule type" value="Genomic_DNA"/>
</dbReference>
<organism evidence="5 6">
    <name type="scientific">Runella defluvii</name>
    <dbReference type="NCBI Taxonomy" id="370973"/>
    <lineage>
        <taxon>Bacteria</taxon>
        <taxon>Pseudomonadati</taxon>
        <taxon>Bacteroidota</taxon>
        <taxon>Cytophagia</taxon>
        <taxon>Cytophagales</taxon>
        <taxon>Spirosomataceae</taxon>
        <taxon>Runella</taxon>
    </lineage>
</organism>
<evidence type="ECO:0000259" key="4">
    <source>
        <dbReference type="Pfam" id="PF02357"/>
    </source>
</evidence>
<comment type="caution">
    <text evidence="5">The sequence shown here is derived from an EMBL/GenBank/DDBJ whole genome shotgun (WGS) entry which is preliminary data.</text>
</comment>
<evidence type="ECO:0000256" key="2">
    <source>
        <dbReference type="ARBA" id="ARBA00023015"/>
    </source>
</evidence>